<evidence type="ECO:0000256" key="5">
    <source>
        <dbReference type="ARBA" id="ARBA00048348"/>
    </source>
</evidence>
<dbReference type="RefSeq" id="WP_206582820.1">
    <property type="nucleotide sequence ID" value="NZ_JAFJZZ010000005.1"/>
</dbReference>
<keyword evidence="3 6" id="KW-0479">Metal-binding</keyword>
<gene>
    <name evidence="7" type="ORF">JYB65_11490</name>
</gene>
<reference evidence="7" key="1">
    <citation type="submission" date="2021-02" db="EMBL/GenBank/DDBJ databases">
        <title>Abyssanaerobacter marinus gen.nov., sp., nov, anaerobic bacterium isolated from the Onnuri vent field of Indian Ocean and suggestion of Mogibacteriaceae fam. nov., and proposal of reclassification of ambiguous this family's genus member.</title>
        <authorList>
            <person name="Kim Y.J."/>
            <person name="Yang J.-A."/>
        </authorList>
    </citation>
    <scope>NUCLEOTIDE SEQUENCE</scope>
    <source>
        <strain evidence="7">DSM 2634</strain>
    </source>
</reference>
<dbReference type="InterPro" id="IPR001765">
    <property type="entry name" value="Carbonic_anhydrase"/>
</dbReference>
<organism evidence="7 8">
    <name type="scientific">Clostridium aminobutyricum</name>
    <dbReference type="NCBI Taxonomy" id="33953"/>
    <lineage>
        <taxon>Bacteria</taxon>
        <taxon>Bacillati</taxon>
        <taxon>Bacillota</taxon>
        <taxon>Clostridia</taxon>
        <taxon>Eubacteriales</taxon>
        <taxon>Clostridiaceae</taxon>
        <taxon>Clostridium</taxon>
    </lineage>
</organism>
<sequence length="179" mass="20049">MIDELMKFNKEFVENKQYEKYIAGKYPDKKIAILSCMDARLTELLPAALGLKNGDVKIIKNAGGVISSPVGSVMRSLVVAIYTLGVEEILVIGHYDCGMQNLDVNEIIKKMENRGVSEEKIEFMKYCGVDFDKWLSGFECVEESVSETVKFIKNHPLIPSDIHVDGLIMDPTTGKVDRI</sequence>
<dbReference type="Gene3D" id="3.40.1050.10">
    <property type="entry name" value="Carbonic anhydrase"/>
    <property type="match status" value="1"/>
</dbReference>
<dbReference type="PANTHER" id="PTHR43175">
    <property type="entry name" value="CARBONIC ANHYDRASE"/>
    <property type="match status" value="1"/>
</dbReference>
<dbReference type="SUPFAM" id="SSF53056">
    <property type="entry name" value="beta-carbonic anhydrase, cab"/>
    <property type="match status" value="1"/>
</dbReference>
<evidence type="ECO:0000256" key="4">
    <source>
        <dbReference type="ARBA" id="ARBA00022833"/>
    </source>
</evidence>
<dbReference type="EC" id="4.2.1.1" evidence="2"/>
<dbReference type="EMBL" id="JAFJZZ010000005">
    <property type="protein sequence ID" value="MBN7773987.1"/>
    <property type="molecule type" value="Genomic_DNA"/>
</dbReference>
<accession>A0A939DA22</accession>
<dbReference type="GO" id="GO:0004089">
    <property type="term" value="F:carbonate dehydratase activity"/>
    <property type="evidence" value="ECO:0007669"/>
    <property type="project" value="UniProtKB-EC"/>
</dbReference>
<dbReference type="InterPro" id="IPR036874">
    <property type="entry name" value="Carbonic_anhydrase_sf"/>
</dbReference>
<evidence type="ECO:0000313" key="8">
    <source>
        <dbReference type="Proteomes" id="UP000664545"/>
    </source>
</evidence>
<proteinExistence type="inferred from homology"/>
<feature type="binding site" evidence="6">
    <location>
        <position position="94"/>
    </location>
    <ligand>
        <name>Zn(2+)</name>
        <dbReference type="ChEBI" id="CHEBI:29105"/>
    </ligand>
</feature>
<dbReference type="CDD" id="cd03379">
    <property type="entry name" value="beta_CA_cladeD"/>
    <property type="match status" value="1"/>
</dbReference>
<dbReference type="Proteomes" id="UP000664545">
    <property type="component" value="Unassembled WGS sequence"/>
</dbReference>
<comment type="caution">
    <text evidence="7">The sequence shown here is derived from an EMBL/GenBank/DDBJ whole genome shotgun (WGS) entry which is preliminary data.</text>
</comment>
<dbReference type="Pfam" id="PF00484">
    <property type="entry name" value="Pro_CA"/>
    <property type="match status" value="1"/>
</dbReference>
<keyword evidence="8" id="KW-1185">Reference proteome</keyword>
<evidence type="ECO:0000313" key="7">
    <source>
        <dbReference type="EMBL" id="MBN7773987.1"/>
    </source>
</evidence>
<evidence type="ECO:0000256" key="6">
    <source>
        <dbReference type="PIRSR" id="PIRSR601765-1"/>
    </source>
</evidence>
<dbReference type="PANTHER" id="PTHR43175:SF3">
    <property type="entry name" value="CARBON DISULFIDE HYDROLASE"/>
    <property type="match status" value="1"/>
</dbReference>
<comment type="cofactor">
    <cofactor evidence="6">
        <name>Zn(2+)</name>
        <dbReference type="ChEBI" id="CHEBI:29105"/>
    </cofactor>
    <text evidence="6">Binds 1 zinc ion per subunit.</text>
</comment>
<protein>
    <recommendedName>
        <fullName evidence="2">carbonic anhydrase</fullName>
        <ecNumber evidence="2">4.2.1.1</ecNumber>
    </recommendedName>
</protein>
<evidence type="ECO:0000256" key="2">
    <source>
        <dbReference type="ARBA" id="ARBA00012925"/>
    </source>
</evidence>
<comment type="similarity">
    <text evidence="1">Belongs to the beta-class carbonic anhydrase family.</text>
</comment>
<name>A0A939DA22_CLOAM</name>
<dbReference type="GO" id="GO:0008270">
    <property type="term" value="F:zinc ion binding"/>
    <property type="evidence" value="ECO:0007669"/>
    <property type="project" value="InterPro"/>
</dbReference>
<feature type="binding site" evidence="6">
    <location>
        <position position="97"/>
    </location>
    <ligand>
        <name>Zn(2+)</name>
        <dbReference type="ChEBI" id="CHEBI:29105"/>
    </ligand>
</feature>
<feature type="binding site" evidence="6">
    <location>
        <position position="36"/>
    </location>
    <ligand>
        <name>Zn(2+)</name>
        <dbReference type="ChEBI" id="CHEBI:29105"/>
    </ligand>
</feature>
<dbReference type="SMART" id="SM00947">
    <property type="entry name" value="Pro_CA"/>
    <property type="match status" value="1"/>
</dbReference>
<keyword evidence="4 6" id="KW-0862">Zinc</keyword>
<comment type="catalytic activity">
    <reaction evidence="5">
        <text>hydrogencarbonate + H(+) = CO2 + H2O</text>
        <dbReference type="Rhea" id="RHEA:10748"/>
        <dbReference type="ChEBI" id="CHEBI:15377"/>
        <dbReference type="ChEBI" id="CHEBI:15378"/>
        <dbReference type="ChEBI" id="CHEBI:16526"/>
        <dbReference type="ChEBI" id="CHEBI:17544"/>
        <dbReference type="EC" id="4.2.1.1"/>
    </reaction>
</comment>
<evidence type="ECO:0000256" key="3">
    <source>
        <dbReference type="ARBA" id="ARBA00022723"/>
    </source>
</evidence>
<dbReference type="AlphaFoldDB" id="A0A939DA22"/>
<feature type="binding site" evidence="6">
    <location>
        <position position="38"/>
    </location>
    <ligand>
        <name>Zn(2+)</name>
        <dbReference type="ChEBI" id="CHEBI:29105"/>
    </ligand>
</feature>
<evidence type="ECO:0000256" key="1">
    <source>
        <dbReference type="ARBA" id="ARBA00006217"/>
    </source>
</evidence>